<dbReference type="Proteomes" id="UP000192934">
    <property type="component" value="Chromosome I"/>
</dbReference>
<name>A0A1X7FY69_9SPHN</name>
<gene>
    <name evidence="3" type="ORF">SAMN06295910_0063</name>
</gene>
<dbReference type="Gene3D" id="3.50.50.60">
    <property type="entry name" value="FAD/NAD(P)-binding domain"/>
    <property type="match status" value="2"/>
</dbReference>
<reference evidence="4" key="1">
    <citation type="submission" date="2017-04" db="EMBL/GenBank/DDBJ databases">
        <authorList>
            <person name="Varghese N."/>
            <person name="Submissions S."/>
        </authorList>
    </citation>
    <scope>NUCLEOTIDE SEQUENCE [LARGE SCALE GENOMIC DNA]</scope>
    <source>
        <strain evidence="4">Dd16</strain>
    </source>
</reference>
<accession>A0A1X7FY69</accession>
<dbReference type="OrthoDB" id="9805337at2"/>
<dbReference type="PANTHER" id="PTHR13847:SF289">
    <property type="entry name" value="GLYCINE OXIDASE"/>
    <property type="match status" value="1"/>
</dbReference>
<dbReference type="InterPro" id="IPR006076">
    <property type="entry name" value="FAD-dep_OxRdtase"/>
</dbReference>
<protein>
    <submittedName>
        <fullName evidence="3">D-amino-acid dehydrogenase</fullName>
    </submittedName>
</protein>
<evidence type="ECO:0000259" key="2">
    <source>
        <dbReference type="Pfam" id="PF01266"/>
    </source>
</evidence>
<evidence type="ECO:0000313" key="4">
    <source>
        <dbReference type="Proteomes" id="UP000192934"/>
    </source>
</evidence>
<dbReference type="GO" id="GO:0005737">
    <property type="term" value="C:cytoplasm"/>
    <property type="evidence" value="ECO:0007669"/>
    <property type="project" value="TreeGrafter"/>
</dbReference>
<dbReference type="EMBL" id="LT840185">
    <property type="protein sequence ID" value="SMF60810.1"/>
    <property type="molecule type" value="Genomic_DNA"/>
</dbReference>
<organism evidence="3 4">
    <name type="scientific">Allosphingosinicella indica</name>
    <dbReference type="NCBI Taxonomy" id="941907"/>
    <lineage>
        <taxon>Bacteria</taxon>
        <taxon>Pseudomonadati</taxon>
        <taxon>Pseudomonadota</taxon>
        <taxon>Alphaproteobacteria</taxon>
        <taxon>Sphingomonadales</taxon>
        <taxon>Sphingomonadaceae</taxon>
        <taxon>Allosphingosinicella</taxon>
    </lineage>
</organism>
<dbReference type="GO" id="GO:0016491">
    <property type="term" value="F:oxidoreductase activity"/>
    <property type="evidence" value="ECO:0007669"/>
    <property type="project" value="UniProtKB-KW"/>
</dbReference>
<dbReference type="InterPro" id="IPR036188">
    <property type="entry name" value="FAD/NAD-bd_sf"/>
</dbReference>
<dbReference type="Gene3D" id="3.30.9.10">
    <property type="entry name" value="D-Amino Acid Oxidase, subunit A, domain 2"/>
    <property type="match status" value="1"/>
</dbReference>
<dbReference type="Pfam" id="PF01266">
    <property type="entry name" value="DAO"/>
    <property type="match status" value="1"/>
</dbReference>
<dbReference type="PANTHER" id="PTHR13847">
    <property type="entry name" value="SARCOSINE DEHYDROGENASE-RELATED"/>
    <property type="match status" value="1"/>
</dbReference>
<dbReference type="SUPFAM" id="SSF54373">
    <property type="entry name" value="FAD-linked reductases, C-terminal domain"/>
    <property type="match status" value="1"/>
</dbReference>
<dbReference type="STRING" id="941907.SAMN06295910_0063"/>
<evidence type="ECO:0000313" key="3">
    <source>
        <dbReference type="EMBL" id="SMF60810.1"/>
    </source>
</evidence>
<keyword evidence="1" id="KW-0560">Oxidoreductase</keyword>
<dbReference type="SUPFAM" id="SSF51905">
    <property type="entry name" value="FAD/NAD(P)-binding domain"/>
    <property type="match status" value="1"/>
</dbReference>
<dbReference type="RefSeq" id="WP_157123617.1">
    <property type="nucleotide sequence ID" value="NZ_LT840185.1"/>
</dbReference>
<proteinExistence type="predicted"/>
<feature type="domain" description="FAD dependent oxidoreductase" evidence="2">
    <location>
        <begin position="13"/>
        <end position="398"/>
    </location>
</feature>
<evidence type="ECO:0000256" key="1">
    <source>
        <dbReference type="ARBA" id="ARBA00023002"/>
    </source>
</evidence>
<dbReference type="AlphaFoldDB" id="A0A1X7FY69"/>
<keyword evidence="4" id="KW-1185">Reference proteome</keyword>
<sequence length="420" mass="44402">MPIGKSGPAETAIVIGGGIIGLSSALHLAIKGLRVTIVDPQFPCRAASWGNAGHIAVEQVEPLASMAVVRSLPKRLFPAGPVALPLRDIDTWLPFTLKLVRAAAPDRFARGKRALGALLVEALPAWQRLADTASAGDLVVADGHYVVWESPATARDGRAAWEAADKGTTHIRDLTADERAGLAALLGRDPAGAARFEGTARIADPDLLAEALDAAFAALGGERHTAAVRRIASDQASVVLDDGSILSADCLVLAAGVASRDLLAPLGHKAPLIAERGYHIQSAASDWPADFPPVVFEDRSMIVTRFRSGIRAAGFVEFARSASPPDPRKWDRLEAHIDALGLPFDRPRARWMGARPTLPDYLPAIGRSRRVPNLFYAFGHQHLGLTLAPATGEAIAALVTGDAPALDLSPFDIARFEGHA</sequence>